<feature type="domain" description="RRP12 N-terminal HEAT" evidence="4">
    <location>
        <begin position="29"/>
        <end position="310"/>
    </location>
</feature>
<feature type="compositionally biased region" description="Pro residues" evidence="2">
    <location>
        <begin position="16"/>
        <end position="25"/>
    </location>
</feature>
<feature type="region of interest" description="Disordered" evidence="2">
    <location>
        <begin position="1078"/>
        <end position="1168"/>
    </location>
</feature>
<evidence type="ECO:0000259" key="3">
    <source>
        <dbReference type="Pfam" id="PF08161"/>
    </source>
</evidence>
<comment type="caution">
    <text evidence="5">The sequence shown here is derived from an EMBL/GenBank/DDBJ whole genome shotgun (WGS) entry which is preliminary data.</text>
</comment>
<proteinExistence type="inferred from homology"/>
<accession>A0A1Q3AQM7</accession>
<evidence type="ECO:0000313" key="6">
    <source>
        <dbReference type="Proteomes" id="UP000187406"/>
    </source>
</evidence>
<evidence type="ECO:0000256" key="2">
    <source>
        <dbReference type="SAM" id="MobiDB-lite"/>
    </source>
</evidence>
<dbReference type="OrthoDB" id="2192888at2759"/>
<dbReference type="SUPFAM" id="SSF48371">
    <property type="entry name" value="ARM repeat"/>
    <property type="match status" value="1"/>
</dbReference>
<dbReference type="STRING" id="3775.A0A1Q3AQM7"/>
<dbReference type="InterPro" id="IPR057860">
    <property type="entry name" value="HEAT_RRP12_N"/>
</dbReference>
<dbReference type="InterPro" id="IPR012978">
    <property type="entry name" value="HEAT_RRP12"/>
</dbReference>
<evidence type="ECO:0000256" key="1">
    <source>
        <dbReference type="ARBA" id="ARBA00007690"/>
    </source>
</evidence>
<organism evidence="5 6">
    <name type="scientific">Cephalotus follicularis</name>
    <name type="common">Albany pitcher plant</name>
    <dbReference type="NCBI Taxonomy" id="3775"/>
    <lineage>
        <taxon>Eukaryota</taxon>
        <taxon>Viridiplantae</taxon>
        <taxon>Streptophyta</taxon>
        <taxon>Embryophyta</taxon>
        <taxon>Tracheophyta</taxon>
        <taxon>Spermatophyta</taxon>
        <taxon>Magnoliopsida</taxon>
        <taxon>eudicotyledons</taxon>
        <taxon>Gunneridae</taxon>
        <taxon>Pentapetalae</taxon>
        <taxon>rosids</taxon>
        <taxon>fabids</taxon>
        <taxon>Oxalidales</taxon>
        <taxon>Cephalotaceae</taxon>
        <taxon>Cephalotus</taxon>
    </lineage>
</organism>
<dbReference type="EMBL" id="BDDD01000045">
    <property type="protein sequence ID" value="GAV57862.1"/>
    <property type="molecule type" value="Genomic_DNA"/>
</dbReference>
<dbReference type="PANTHER" id="PTHR48412">
    <property type="entry name" value="ARM REPEAT SUPERFAMILY PROTEIN"/>
    <property type="match status" value="1"/>
</dbReference>
<dbReference type="InParanoid" id="A0A1Q3AQM7"/>
<dbReference type="Pfam" id="PF25772">
    <property type="entry name" value="HEAT_RRP12_N"/>
    <property type="match status" value="1"/>
</dbReference>
<dbReference type="InterPro" id="IPR016024">
    <property type="entry name" value="ARM-type_fold"/>
</dbReference>
<evidence type="ECO:0000313" key="5">
    <source>
        <dbReference type="EMBL" id="GAV57862.1"/>
    </source>
</evidence>
<gene>
    <name evidence="5" type="ORF">CFOL_v3_01398</name>
</gene>
<reference evidence="6" key="1">
    <citation type="submission" date="2016-04" db="EMBL/GenBank/DDBJ databases">
        <title>Cephalotus genome sequencing.</title>
        <authorList>
            <person name="Fukushima K."/>
            <person name="Hasebe M."/>
            <person name="Fang X."/>
        </authorList>
    </citation>
    <scope>NUCLEOTIDE SEQUENCE [LARGE SCALE GENOMIC DNA]</scope>
    <source>
        <strain evidence="6">cv. St1</strain>
    </source>
</reference>
<name>A0A1Q3AQM7_CEPFO</name>
<sequence>MKRKHQKLQEEEDNTTPPPPPPPPITTTEDENEALLKPNTDICQQLMDRYAKSSAQQHRHLLATAAAMRSILTSESLPLTPHSYFAAAISALSSQSQTLDATAVSALLTFLSIATPLVAEREISAAKAAEAVEVLVGVVERDGLSVAASVRCGVKCLGILLLRFCDLEDWNSVQVGFRSLLKFSVDKRPKVRRCAHEGLEKVFKSFQCSMVNKKASKLVIYLLKKHLPLAVTLSTLKTVDGCKDETLSKPEHQEVLHMLNVLTVSVPYLTAKVCSKVLCELCKLISSEFSPLTRHVFKSVEAFFETSRVEYTIPEAEKLITPLASYVSLGDENPVDTVLSAANLLKCALDKLHAAESSSWIQNVPKVFGSIAGLLISEASSALQASVILKELVNHHVLMDENQLLQDKTQESEEACAMKSTCAIFENILDSSCGMPNEHVLTVISVLFHKLGERSFIFMRSILCKLANLMTLPGKDTSNSYHIQNCIGSAVIAMGPEKILALLPIGCHVNDFTCSNSWMVPILKKYVVGASLGYYLEHIVPLAKSFEQASHEVKKSVIGQDLQAHAHDLWGLLPAFCRYPRDTHKSFGPLAELLINFLKNEPLMHENIAAALKVVVQQNRSLLSFEKDAGESNQHLLEVSTLESRKEFSYSKKVATRNMKALVSCTAELLQALIDLFINSPPEKRSFLKDALGCLASIADSSITKNIFMSLLKRFQFVNGRGEFAMLDSPTHEVIDKEKGNLSHTQNNAQRCVIMELAACLVEGAKEELIQLIYKFITQTFLVTDNIDHREAYHTLSRILEEHNSFCSSRLAELIDFLHGLKPPVDVVSLRSRFTCFQILLLHTLEINSDEESTEAFLVLNEIILMLKDAKGEGRKVAFDMLLIIISGLRKSSSTTSDLPYRKLINMIMGYLSGSSPHIKSGAIAALSVLVYNDPNICLSVPHLVSSLLSLLQSKTLEVIKAVLGFVKVLVSSLQGKDLQNLLSDVVDAVIPWSSVSRNHFRSKVTIILEIFIRKCGSAAVELVIPEKYMGFFKMVLKNRRGKTVGKEVDVTEVTQSFSKGTQKRKRKRLVTLPEENSSMEHKVRKKEKNFSVGPRGTGSEWAKRSMNSNYGKAINRQSQSEGNWRKKKSNFIERPKSGGKKKLSGMTKKNDGAVHRPASALKKFKHK</sequence>
<dbReference type="AlphaFoldDB" id="A0A1Q3AQM7"/>
<protein>
    <submittedName>
        <fullName evidence="5">NUC173 domain-containing protein</fullName>
    </submittedName>
</protein>
<evidence type="ECO:0000259" key="4">
    <source>
        <dbReference type="Pfam" id="PF25772"/>
    </source>
</evidence>
<feature type="region of interest" description="Disordered" evidence="2">
    <location>
        <begin position="1"/>
        <end position="31"/>
    </location>
</feature>
<dbReference type="Gene3D" id="1.25.10.10">
    <property type="entry name" value="Leucine-rich Repeat Variant"/>
    <property type="match status" value="1"/>
</dbReference>
<keyword evidence="6" id="KW-1185">Reference proteome</keyword>
<comment type="similarity">
    <text evidence="1">Belongs to the RRP12 family.</text>
</comment>
<dbReference type="Proteomes" id="UP000187406">
    <property type="component" value="Unassembled WGS sequence"/>
</dbReference>
<dbReference type="Pfam" id="PF08161">
    <property type="entry name" value="RRP12_HEAT"/>
    <property type="match status" value="1"/>
</dbReference>
<dbReference type="PANTHER" id="PTHR48412:SF1">
    <property type="entry name" value="ARM REPEAT SUPERFAMILY PROTEIN"/>
    <property type="match status" value="1"/>
</dbReference>
<dbReference type="InterPro" id="IPR011989">
    <property type="entry name" value="ARM-like"/>
</dbReference>
<feature type="domain" description="RRP12 HEAT" evidence="3">
    <location>
        <begin position="385"/>
        <end position="678"/>
    </location>
</feature>
<dbReference type="FunCoup" id="A0A1Q3AQM7">
    <property type="interactions" value="1139"/>
</dbReference>
<feature type="compositionally biased region" description="Polar residues" evidence="2">
    <location>
        <begin position="1106"/>
        <end position="1123"/>
    </location>
</feature>